<accession>A0A0F9VXV5</accession>
<comment type="caution">
    <text evidence="1">The sequence shown here is derived from an EMBL/GenBank/DDBJ whole genome shotgun (WGS) entry which is preliminary data.</text>
</comment>
<proteinExistence type="predicted"/>
<dbReference type="AlphaFoldDB" id="A0A0F9VXV5"/>
<reference evidence="1" key="1">
    <citation type="journal article" date="2015" name="Nature">
        <title>Complex archaea that bridge the gap between prokaryotes and eukaryotes.</title>
        <authorList>
            <person name="Spang A."/>
            <person name="Saw J.H."/>
            <person name="Jorgensen S.L."/>
            <person name="Zaremba-Niedzwiedzka K."/>
            <person name="Martijn J."/>
            <person name="Lind A.E."/>
            <person name="van Eijk R."/>
            <person name="Schleper C."/>
            <person name="Guy L."/>
            <person name="Ettema T.J."/>
        </authorList>
    </citation>
    <scope>NUCLEOTIDE SEQUENCE</scope>
</reference>
<organism evidence="1">
    <name type="scientific">marine sediment metagenome</name>
    <dbReference type="NCBI Taxonomy" id="412755"/>
    <lineage>
        <taxon>unclassified sequences</taxon>
        <taxon>metagenomes</taxon>
        <taxon>ecological metagenomes</taxon>
    </lineage>
</organism>
<sequence>MIIYPIGKVRGYTQEGFARGKSVNLKVSVYFNEKNGTWLMSFGSPYDYDLAGLFKNSMLKLIVDETIDFCIDIGAKLFIRNKDMQEWMFKASAASAAIAQGN</sequence>
<name>A0A0F9VXV5_9ZZZZ</name>
<dbReference type="EMBL" id="LAZR01000401">
    <property type="protein sequence ID" value="KKN70548.1"/>
    <property type="molecule type" value="Genomic_DNA"/>
</dbReference>
<gene>
    <name evidence="1" type="ORF">LCGC14_0429790</name>
</gene>
<protein>
    <submittedName>
        <fullName evidence="1">Uncharacterized protein</fullName>
    </submittedName>
</protein>
<evidence type="ECO:0000313" key="1">
    <source>
        <dbReference type="EMBL" id="KKN70548.1"/>
    </source>
</evidence>